<reference evidence="1" key="1">
    <citation type="submission" date="2021-02" db="EMBL/GenBank/DDBJ databases">
        <authorList>
            <person name="Nowell W R."/>
        </authorList>
    </citation>
    <scope>NUCLEOTIDE SEQUENCE</scope>
</reference>
<feature type="non-terminal residue" evidence="1">
    <location>
        <position position="26"/>
    </location>
</feature>
<gene>
    <name evidence="1" type="ORF">SMN809_LOCUS63126</name>
</gene>
<evidence type="ECO:0000313" key="2">
    <source>
        <dbReference type="Proteomes" id="UP000676336"/>
    </source>
</evidence>
<accession>A0A8S3FQ84</accession>
<proteinExistence type="predicted"/>
<comment type="caution">
    <text evidence="1">The sequence shown here is derived from an EMBL/GenBank/DDBJ whole genome shotgun (WGS) entry which is preliminary data.</text>
</comment>
<protein>
    <submittedName>
        <fullName evidence="1">Uncharacterized protein</fullName>
    </submittedName>
</protein>
<dbReference type="AlphaFoldDB" id="A0A8S3FQ84"/>
<evidence type="ECO:0000313" key="1">
    <source>
        <dbReference type="EMBL" id="CAF5134626.1"/>
    </source>
</evidence>
<organism evidence="1 2">
    <name type="scientific">Rotaria magnacalcarata</name>
    <dbReference type="NCBI Taxonomy" id="392030"/>
    <lineage>
        <taxon>Eukaryota</taxon>
        <taxon>Metazoa</taxon>
        <taxon>Spiralia</taxon>
        <taxon>Gnathifera</taxon>
        <taxon>Rotifera</taxon>
        <taxon>Eurotatoria</taxon>
        <taxon>Bdelloidea</taxon>
        <taxon>Philodinida</taxon>
        <taxon>Philodinidae</taxon>
        <taxon>Rotaria</taxon>
    </lineage>
</organism>
<dbReference type="Proteomes" id="UP000676336">
    <property type="component" value="Unassembled WGS sequence"/>
</dbReference>
<dbReference type="EMBL" id="CAJOBI010269173">
    <property type="protein sequence ID" value="CAF5134626.1"/>
    <property type="molecule type" value="Genomic_DNA"/>
</dbReference>
<name>A0A8S3FQ84_9BILA</name>
<sequence length="26" mass="2720">MTGRCLPMMKECKHGAVIAISSIAAT</sequence>